<dbReference type="EMBL" id="SADE01000002">
    <property type="protein sequence ID" value="RVU36341.1"/>
    <property type="molecule type" value="Genomic_DNA"/>
</dbReference>
<evidence type="ECO:0000259" key="1">
    <source>
        <dbReference type="Pfam" id="PF06568"/>
    </source>
</evidence>
<sequence length="68" mass="7704">MTDRAISFAPAAIEISSPITAVYRVVATWMERHEQRAHLAEMDSRMLNDMGLDKVDALNEAAKPFWRA</sequence>
<dbReference type="OrthoDB" id="8096613at2"/>
<accession>A0A3S2W4J7</accession>
<dbReference type="RefSeq" id="WP_127765817.1">
    <property type="nucleotide sequence ID" value="NZ_SADE01000002.1"/>
</dbReference>
<gene>
    <name evidence="2" type="ORF">EOI86_14110</name>
</gene>
<dbReference type="AlphaFoldDB" id="A0A3S2W4J7"/>
<comment type="caution">
    <text evidence="2">The sequence shown here is derived from an EMBL/GenBank/DDBJ whole genome shotgun (WGS) entry which is preliminary data.</text>
</comment>
<evidence type="ECO:0000313" key="3">
    <source>
        <dbReference type="Proteomes" id="UP000287447"/>
    </source>
</evidence>
<name>A0A3S2W4J7_9PROT</name>
<feature type="domain" description="YjiS-like" evidence="1">
    <location>
        <begin position="25"/>
        <end position="53"/>
    </location>
</feature>
<dbReference type="Proteomes" id="UP000287447">
    <property type="component" value="Unassembled WGS sequence"/>
</dbReference>
<protein>
    <submittedName>
        <fullName evidence="2">DUF1127 domain-containing protein</fullName>
    </submittedName>
</protein>
<proteinExistence type="predicted"/>
<reference evidence="3" key="1">
    <citation type="submission" date="2019-01" db="EMBL/GenBank/DDBJ databases">
        <title>Gri0909 isolated from a small marine red alga.</title>
        <authorList>
            <person name="Kim J."/>
            <person name="Jeong S.E."/>
            <person name="Jeon C.O."/>
        </authorList>
    </citation>
    <scope>NUCLEOTIDE SEQUENCE [LARGE SCALE GENOMIC DNA]</scope>
    <source>
        <strain evidence="3">Gri0909</strain>
    </source>
</reference>
<dbReference type="InterPro" id="IPR009506">
    <property type="entry name" value="YjiS-like"/>
</dbReference>
<dbReference type="Pfam" id="PF06568">
    <property type="entry name" value="YjiS-like"/>
    <property type="match status" value="1"/>
</dbReference>
<organism evidence="2 3">
    <name type="scientific">Hwanghaeella grinnelliae</name>
    <dbReference type="NCBI Taxonomy" id="2500179"/>
    <lineage>
        <taxon>Bacteria</taxon>
        <taxon>Pseudomonadati</taxon>
        <taxon>Pseudomonadota</taxon>
        <taxon>Alphaproteobacteria</taxon>
        <taxon>Rhodospirillales</taxon>
        <taxon>Rhodospirillaceae</taxon>
        <taxon>Hwanghaeella</taxon>
    </lineage>
</organism>
<evidence type="ECO:0000313" key="2">
    <source>
        <dbReference type="EMBL" id="RVU36341.1"/>
    </source>
</evidence>
<keyword evidence="3" id="KW-1185">Reference proteome</keyword>